<dbReference type="OrthoDB" id="29596at2759"/>
<dbReference type="SMART" id="SM00534">
    <property type="entry name" value="MUTSac"/>
    <property type="match status" value="1"/>
</dbReference>
<accession>A0A8H5G941</accession>
<keyword evidence="4" id="KW-0238">DNA-binding</keyword>
<dbReference type="AlphaFoldDB" id="A0A8H5G941"/>
<evidence type="ECO:0000256" key="5">
    <source>
        <dbReference type="SAM" id="MobiDB-lite"/>
    </source>
</evidence>
<name>A0A8H5G941_9AGAR</name>
<feature type="domain" description="DNA mismatch repair proteins mutS family" evidence="6">
    <location>
        <begin position="711"/>
        <end position="727"/>
    </location>
</feature>
<gene>
    <name evidence="7" type="ORF">D9756_004677</name>
</gene>
<keyword evidence="3" id="KW-0067">ATP-binding</keyword>
<evidence type="ECO:0000313" key="8">
    <source>
        <dbReference type="Proteomes" id="UP000559027"/>
    </source>
</evidence>
<evidence type="ECO:0000259" key="6">
    <source>
        <dbReference type="PROSITE" id="PS00486"/>
    </source>
</evidence>
<dbReference type="SUPFAM" id="SSF48334">
    <property type="entry name" value="DNA repair protein MutS, domain III"/>
    <property type="match status" value="1"/>
</dbReference>
<evidence type="ECO:0000313" key="7">
    <source>
        <dbReference type="EMBL" id="KAF5360677.1"/>
    </source>
</evidence>
<comment type="similarity">
    <text evidence="1">Belongs to the DNA mismatch repair MutS family.</text>
</comment>
<feature type="compositionally biased region" description="Polar residues" evidence="5">
    <location>
        <begin position="1"/>
        <end position="11"/>
    </location>
</feature>
<dbReference type="SMART" id="SM00533">
    <property type="entry name" value="MUTSd"/>
    <property type="match status" value="1"/>
</dbReference>
<dbReference type="GO" id="GO:0140664">
    <property type="term" value="F:ATP-dependent DNA damage sensor activity"/>
    <property type="evidence" value="ECO:0007669"/>
    <property type="project" value="InterPro"/>
</dbReference>
<organism evidence="7 8">
    <name type="scientific">Leucocoprinus leucothites</name>
    <dbReference type="NCBI Taxonomy" id="201217"/>
    <lineage>
        <taxon>Eukaryota</taxon>
        <taxon>Fungi</taxon>
        <taxon>Dikarya</taxon>
        <taxon>Basidiomycota</taxon>
        <taxon>Agaricomycotina</taxon>
        <taxon>Agaricomycetes</taxon>
        <taxon>Agaricomycetidae</taxon>
        <taxon>Agaricales</taxon>
        <taxon>Agaricineae</taxon>
        <taxon>Agaricaceae</taxon>
        <taxon>Leucocoprinus</taxon>
    </lineage>
</organism>
<dbReference type="GO" id="GO:0006298">
    <property type="term" value="P:mismatch repair"/>
    <property type="evidence" value="ECO:0007669"/>
    <property type="project" value="InterPro"/>
</dbReference>
<reference evidence="7 8" key="1">
    <citation type="journal article" date="2020" name="ISME J.">
        <title>Uncovering the hidden diversity of litter-decomposition mechanisms in mushroom-forming fungi.</title>
        <authorList>
            <person name="Floudas D."/>
            <person name="Bentzer J."/>
            <person name="Ahren D."/>
            <person name="Johansson T."/>
            <person name="Persson P."/>
            <person name="Tunlid A."/>
        </authorList>
    </citation>
    <scope>NUCLEOTIDE SEQUENCE [LARGE SCALE GENOMIC DNA]</scope>
    <source>
        <strain evidence="7 8">CBS 146.42</strain>
    </source>
</reference>
<feature type="region of interest" description="Disordered" evidence="5">
    <location>
        <begin position="1"/>
        <end position="51"/>
    </location>
</feature>
<dbReference type="Pfam" id="PF00488">
    <property type="entry name" value="MutS_V"/>
    <property type="match status" value="1"/>
</dbReference>
<keyword evidence="2" id="KW-0547">Nucleotide-binding</keyword>
<dbReference type="InterPro" id="IPR045076">
    <property type="entry name" value="MutS"/>
</dbReference>
<evidence type="ECO:0000256" key="3">
    <source>
        <dbReference type="ARBA" id="ARBA00022840"/>
    </source>
</evidence>
<dbReference type="InterPro" id="IPR000432">
    <property type="entry name" value="DNA_mismatch_repair_MutS_C"/>
</dbReference>
<dbReference type="SUPFAM" id="SSF52540">
    <property type="entry name" value="P-loop containing nucleoside triphosphate hydrolases"/>
    <property type="match status" value="1"/>
</dbReference>
<dbReference type="PROSITE" id="PS00486">
    <property type="entry name" value="DNA_MISMATCH_REPAIR_2"/>
    <property type="match status" value="1"/>
</dbReference>
<dbReference type="Gene3D" id="1.10.1420.10">
    <property type="match status" value="2"/>
</dbReference>
<protein>
    <recommendedName>
        <fullName evidence="6">DNA mismatch repair proteins mutS family domain-containing protein</fullName>
    </recommendedName>
</protein>
<dbReference type="PANTHER" id="PTHR11361">
    <property type="entry name" value="DNA MISMATCH REPAIR PROTEIN MUTS FAMILY MEMBER"/>
    <property type="match status" value="1"/>
</dbReference>
<evidence type="ECO:0000256" key="1">
    <source>
        <dbReference type="ARBA" id="ARBA00006271"/>
    </source>
</evidence>
<evidence type="ECO:0000256" key="4">
    <source>
        <dbReference type="ARBA" id="ARBA00023125"/>
    </source>
</evidence>
<keyword evidence="8" id="KW-1185">Reference proteome</keyword>
<sequence length="909" mass="100852">MPSKRQLSGVTSESRDASSSSEDAAPNAKKVRWNSTVNRGDTDTESEESGSKTPMAIFCTHGRVGAAYFHPVNCVLYLLEDTQESHHYDLTVMLLEQASPDIVLTSSKSDDNFIDTVRDHLDTASATFQIRPYKEFNTTKGKERLLFLNRLAELASDDHMLLDDTTSATASGGASRNAYAFMQKRRSETGDPTMKRWNASIRLSNFASIENSPLCVSSAGALIDHLMREQAMSDFDDEGIQGLEVRDIEILTFHAHKLGRTDVFENENHASVHSEKFKEGLSLYGTLNYTKTALGRSLLYSWLLRPSLSLPVIRSRHEAVACFSNSENLIPASDIHSHLKGIKNVPRILASMKAGKIKLSDWQALAKLSFHLIMLCDTITELHGGQRVDVVKRLLAEVDIPAVKEMGTRVNDIIDWEESSLAERVCVRPGIDEELDNRKHLYHGIDSILSNVAHQISQNVPTSFAATLNVVYFPQLGYLICIPISQEWEAGSIPISDDWTLQFSSDAHFYFKSSEMQDMDAHIGDLHSAIVDREIEIVQRLLEEVMVHETMIGSVCDICAELDCLLSFAEASKNHNYRQPDMVEDNVIEIIAGRHPLQEQVVDVFVSNDTRLAGRADIDCPLQGKDGKALKSILLCTGANACGKDGLLEVASLVTCSNGTSFVPAEYARLGVVDKIFTRVSTRESVSKVQSAFMIDLNQVSLSLRNCTKRSLILLDEFGKGTLSTDGAGLFCGVLRHLLDRGPDCPKVLAATHFHEVFTEHLLNPSNVPITFCHMQVIFCENEDNSLESDSGSPLISSQKNGIRTGSGDNITYLYKVAEGLSLDSHAGKCAILCGLPGRIVQRARYVSELISQHEITRLLDEEMNGREQEELKAAEEICRRFLAWQLDERGGKNAKDKLAEILGREERD</sequence>
<dbReference type="InterPro" id="IPR027417">
    <property type="entry name" value="P-loop_NTPase"/>
</dbReference>
<dbReference type="GO" id="GO:0005634">
    <property type="term" value="C:nucleus"/>
    <property type="evidence" value="ECO:0007669"/>
    <property type="project" value="TreeGrafter"/>
</dbReference>
<dbReference type="Gene3D" id="3.40.50.300">
    <property type="entry name" value="P-loop containing nucleotide triphosphate hydrolases"/>
    <property type="match status" value="1"/>
</dbReference>
<dbReference type="GO" id="GO:0030983">
    <property type="term" value="F:mismatched DNA binding"/>
    <property type="evidence" value="ECO:0007669"/>
    <property type="project" value="InterPro"/>
</dbReference>
<dbReference type="Pfam" id="PF05192">
    <property type="entry name" value="MutS_III"/>
    <property type="match status" value="1"/>
</dbReference>
<dbReference type="GO" id="GO:0051026">
    <property type="term" value="P:chiasma assembly"/>
    <property type="evidence" value="ECO:0007669"/>
    <property type="project" value="TreeGrafter"/>
</dbReference>
<proteinExistence type="inferred from homology"/>
<evidence type="ECO:0000256" key="2">
    <source>
        <dbReference type="ARBA" id="ARBA00022741"/>
    </source>
</evidence>
<dbReference type="Proteomes" id="UP000559027">
    <property type="component" value="Unassembled WGS sequence"/>
</dbReference>
<dbReference type="InterPro" id="IPR036187">
    <property type="entry name" value="DNA_mismatch_repair_MutS_sf"/>
</dbReference>
<dbReference type="PANTHER" id="PTHR11361:SF20">
    <property type="entry name" value="MUTS PROTEIN HOMOLOG 5"/>
    <property type="match status" value="1"/>
</dbReference>
<dbReference type="InterPro" id="IPR007696">
    <property type="entry name" value="DNA_mismatch_repair_MutS_core"/>
</dbReference>
<dbReference type="EMBL" id="JAACJO010000003">
    <property type="protein sequence ID" value="KAF5360677.1"/>
    <property type="molecule type" value="Genomic_DNA"/>
</dbReference>
<comment type="caution">
    <text evidence="7">The sequence shown here is derived from an EMBL/GenBank/DDBJ whole genome shotgun (WGS) entry which is preliminary data.</text>
</comment>
<dbReference type="GO" id="GO:0005524">
    <property type="term" value="F:ATP binding"/>
    <property type="evidence" value="ECO:0007669"/>
    <property type="project" value="UniProtKB-KW"/>
</dbReference>
<dbReference type="CDD" id="cd03281">
    <property type="entry name" value="ABC_MSH5_euk"/>
    <property type="match status" value="1"/>
</dbReference>